<organism evidence="2 3">
    <name type="scientific">Saccoglossus kowalevskii</name>
    <name type="common">Acorn worm</name>
    <dbReference type="NCBI Taxonomy" id="10224"/>
    <lineage>
        <taxon>Eukaryota</taxon>
        <taxon>Metazoa</taxon>
        <taxon>Hemichordata</taxon>
        <taxon>Enteropneusta</taxon>
        <taxon>Harrimaniidae</taxon>
        <taxon>Saccoglossus</taxon>
    </lineage>
</organism>
<dbReference type="InterPro" id="IPR001614">
    <property type="entry name" value="Myelin_PLP"/>
</dbReference>
<evidence type="ECO:0000313" key="2">
    <source>
        <dbReference type="Proteomes" id="UP000694865"/>
    </source>
</evidence>
<feature type="transmembrane region" description="Helical" evidence="1">
    <location>
        <begin position="163"/>
        <end position="187"/>
    </location>
</feature>
<keyword evidence="1" id="KW-0472">Membrane</keyword>
<dbReference type="Pfam" id="PF01275">
    <property type="entry name" value="Myelin_PLP"/>
    <property type="match status" value="2"/>
</dbReference>
<keyword evidence="1" id="KW-0812">Transmembrane</keyword>
<accession>A0ABM0N0Y5</accession>
<dbReference type="PANTHER" id="PTHR11683:SF12">
    <property type="entry name" value="M6, ISOFORM F"/>
    <property type="match status" value="1"/>
</dbReference>
<keyword evidence="2" id="KW-1185">Reference proteome</keyword>
<dbReference type="PANTHER" id="PTHR11683">
    <property type="entry name" value="MYELIN PROTEOLIPID"/>
    <property type="match status" value="1"/>
</dbReference>
<evidence type="ECO:0000313" key="3">
    <source>
        <dbReference type="RefSeq" id="XP_006825926.1"/>
    </source>
</evidence>
<feature type="transmembrane region" description="Helical" evidence="1">
    <location>
        <begin position="12"/>
        <end position="37"/>
    </location>
</feature>
<dbReference type="RefSeq" id="XP_006825926.1">
    <property type="nucleotide sequence ID" value="XM_006825863.1"/>
</dbReference>
<gene>
    <name evidence="3" type="primary">LOC102808169</name>
</gene>
<feature type="transmembrane region" description="Helical" evidence="1">
    <location>
        <begin position="97"/>
        <end position="117"/>
    </location>
</feature>
<feature type="transmembrane region" description="Helical" evidence="1">
    <location>
        <begin position="62"/>
        <end position="85"/>
    </location>
</feature>
<evidence type="ECO:0000256" key="1">
    <source>
        <dbReference type="SAM" id="Phobius"/>
    </source>
</evidence>
<reference evidence="3" key="1">
    <citation type="submission" date="2025-08" db="UniProtKB">
        <authorList>
            <consortium name="RefSeq"/>
        </authorList>
    </citation>
    <scope>IDENTIFICATION</scope>
    <source>
        <tissue evidence="3">Testes</tissue>
    </source>
</reference>
<proteinExistence type="predicted"/>
<feature type="non-terminal residue" evidence="3">
    <location>
        <position position="1"/>
    </location>
</feature>
<keyword evidence="1" id="KW-1133">Transmembrane helix</keyword>
<name>A0ABM0N0Y5_SACKO</name>
<dbReference type="Proteomes" id="UP000694865">
    <property type="component" value="Unplaced"/>
</dbReference>
<dbReference type="GeneID" id="102808169"/>
<sequence>KSQCRRCCDRWPWPSVITQIAFCIAISTFCACLHLAAEDTINIFQDTAARYTIENTLYWGKISVYCVTALTIAVAFTFMAVGCLATGSVTIISYTLLICWIAVTMVAVIPFIFFYIIKENHCGDPGRCIDLRQYGFANITEPNQDVYLFCDRNLYCSQNPYELYLYGLIAASVVLVMVSNFLMILSANWAHVKHRYRSPAASRYPKCNRSTDTLRLSRDLSSSYGHHNELSIISNNSTLNTDTIHTTQNYTNAYHI</sequence>
<protein>
    <submittedName>
        <fullName evidence="3">Proteolipid protein DM beta-like</fullName>
    </submittedName>
</protein>